<comment type="caution">
    <text evidence="1">The sequence shown here is derived from an EMBL/GenBank/DDBJ whole genome shotgun (WGS) entry which is preliminary data.</text>
</comment>
<proteinExistence type="predicted"/>
<dbReference type="EMBL" id="CAJVPM010007246">
    <property type="protein sequence ID" value="CAG8543655.1"/>
    <property type="molecule type" value="Genomic_DNA"/>
</dbReference>
<evidence type="ECO:0000313" key="1">
    <source>
        <dbReference type="EMBL" id="CAG8543655.1"/>
    </source>
</evidence>
<evidence type="ECO:0000313" key="2">
    <source>
        <dbReference type="Proteomes" id="UP000789860"/>
    </source>
</evidence>
<gene>
    <name evidence="1" type="ORF">SCALOS_LOCUS4932</name>
</gene>
<reference evidence="1" key="1">
    <citation type="submission" date="2021-06" db="EMBL/GenBank/DDBJ databases">
        <authorList>
            <person name="Kallberg Y."/>
            <person name="Tangrot J."/>
            <person name="Rosling A."/>
        </authorList>
    </citation>
    <scope>NUCLEOTIDE SEQUENCE</scope>
    <source>
        <strain evidence="1">AU212A</strain>
    </source>
</reference>
<protein>
    <submittedName>
        <fullName evidence="1">772_t:CDS:1</fullName>
    </submittedName>
</protein>
<name>A0ACA9LSU7_9GLOM</name>
<dbReference type="Proteomes" id="UP000789860">
    <property type="component" value="Unassembled WGS sequence"/>
</dbReference>
<keyword evidence="2" id="KW-1185">Reference proteome</keyword>
<feature type="non-terminal residue" evidence="1">
    <location>
        <position position="1"/>
    </location>
</feature>
<sequence>VNELASTIISTTSYKDNREVVNAELIDNSKDIEEKKEERNSEEPIQEDNIAEEVRMEKGNSFLMALNTVSTW</sequence>
<accession>A0ACA9LSU7</accession>
<organism evidence="1 2">
    <name type="scientific">Scutellospora calospora</name>
    <dbReference type="NCBI Taxonomy" id="85575"/>
    <lineage>
        <taxon>Eukaryota</taxon>
        <taxon>Fungi</taxon>
        <taxon>Fungi incertae sedis</taxon>
        <taxon>Mucoromycota</taxon>
        <taxon>Glomeromycotina</taxon>
        <taxon>Glomeromycetes</taxon>
        <taxon>Diversisporales</taxon>
        <taxon>Gigasporaceae</taxon>
        <taxon>Scutellospora</taxon>
    </lineage>
</organism>